<dbReference type="Proteomes" id="UP000204225">
    <property type="component" value="Segment"/>
</dbReference>
<evidence type="ECO:0000313" key="1">
    <source>
        <dbReference type="EMBL" id="AGM15414.1"/>
    </source>
</evidence>
<gene>
    <name evidence="1" type="ORF">PGCG_00102</name>
</gene>
<dbReference type="EMBL" id="KC662249">
    <property type="protein sequence ID" value="AGM15414.1"/>
    <property type="molecule type" value="Genomic_DNA"/>
</dbReference>
<proteinExistence type="predicted"/>
<protein>
    <submittedName>
        <fullName evidence="1">Uncharacterized protein</fullName>
    </submittedName>
</protein>
<reference evidence="1 2" key="1">
    <citation type="journal article" date="2013" name="Proc. Natl. Acad. Sci. U.S.A.">
        <title>Genome of Phaeocystis globosa virus PgV-16T highlights the common ancestry of the largest known DNA viruses infecting eukaryotes.</title>
        <authorList>
            <person name="Santini S."/>
            <person name="Jeudy S."/>
            <person name="Bartoli J."/>
            <person name="Poirot O."/>
            <person name="Lescot M."/>
            <person name="Abergel C."/>
            <person name="Barbe V."/>
            <person name="Wommack K.E."/>
            <person name="Noordeloos A.A."/>
            <person name="Brussaard C.P."/>
            <person name="Claverie J.M."/>
        </authorList>
    </citation>
    <scope>NUCLEOTIDE SEQUENCE [LARGE SCALE GENOMIC DNA]</scope>
    <source>
        <strain evidence="1 2">16T</strain>
    </source>
</reference>
<name>A0AC59EWT4_9VIRU</name>
<sequence>MPKKCCQPGVICIENVSFAFIAVSILIVLVIFFLNSNSGKMMFMQNHTNTTSHNNHNKYDDYSQSQSMHHQHHRQQHHQSQHSNNDILLNPYSAPLRDDRLINTDNYNGPRMPINQPTQSHDTTYRQIGILTRVQGGETMLPLMGRPLFSNRDKWNFYTMNDKNNMIKLPITFKNKSCTNDQGCDNVYNGDKVFVEGYDDIFKVTVYDNNVMQYIPYL</sequence>
<accession>A0AC59EWT4</accession>
<keyword evidence="2" id="KW-1185">Reference proteome</keyword>
<evidence type="ECO:0000313" key="2">
    <source>
        <dbReference type="Proteomes" id="UP000204225"/>
    </source>
</evidence>
<organism evidence="1 2">
    <name type="scientific">Phaeocystis globosa virus PgV-16T</name>
    <dbReference type="NCBI Taxonomy" id="3071227"/>
    <lineage>
        <taxon>Viruses</taxon>
        <taxon>Varidnaviria</taxon>
        <taxon>Bamfordvirae</taxon>
        <taxon>Nucleocytoviricota</taxon>
        <taxon>Megaviricetes</taxon>
        <taxon>Imitervirales</taxon>
        <taxon>Mesomimiviridae</taxon>
        <taxon>Tethysvirus</taxon>
        <taxon>Tethysvirus hollandense</taxon>
    </lineage>
</organism>